<dbReference type="Proteomes" id="UP000447355">
    <property type="component" value="Unassembled WGS sequence"/>
</dbReference>
<protein>
    <submittedName>
        <fullName evidence="2">Uncharacterized protein</fullName>
    </submittedName>
</protein>
<evidence type="ECO:0000313" key="3">
    <source>
        <dbReference type="Proteomes" id="UP000447355"/>
    </source>
</evidence>
<evidence type="ECO:0000256" key="1">
    <source>
        <dbReference type="SAM" id="MobiDB-lite"/>
    </source>
</evidence>
<proteinExistence type="predicted"/>
<dbReference type="EMBL" id="WWCX01000001">
    <property type="protein sequence ID" value="MYM92376.1"/>
    <property type="molecule type" value="Genomic_DNA"/>
</dbReference>
<name>A0A845GGK1_9BURK</name>
<evidence type="ECO:0000313" key="2">
    <source>
        <dbReference type="EMBL" id="MYM92376.1"/>
    </source>
</evidence>
<sequence length="75" mass="7975">MHTTIETPAQRDDRLDREASLNFRARRFSRYANHLENFKDNEVPLGKPAAPPGSVAAPAPSTGDAAGCAAQVAAV</sequence>
<dbReference type="AlphaFoldDB" id="A0A845GGK1"/>
<comment type="caution">
    <text evidence="2">The sequence shown here is derived from an EMBL/GenBank/DDBJ whole genome shotgun (WGS) entry which is preliminary data.</text>
</comment>
<feature type="compositionally biased region" description="Low complexity" evidence="1">
    <location>
        <begin position="52"/>
        <end position="64"/>
    </location>
</feature>
<dbReference type="RefSeq" id="WP_161081648.1">
    <property type="nucleotide sequence ID" value="NZ_WWCX01000001.1"/>
</dbReference>
<accession>A0A845GGK1</accession>
<gene>
    <name evidence="2" type="ORF">GTP90_00710</name>
</gene>
<reference evidence="2" key="1">
    <citation type="submission" date="2019-12" db="EMBL/GenBank/DDBJ databases">
        <title>Novel species isolated from a subtropical stream in China.</title>
        <authorList>
            <person name="Lu H."/>
        </authorList>
    </citation>
    <scope>NUCLEOTIDE SEQUENCE [LARGE SCALE GENOMIC DNA]</scope>
    <source>
        <strain evidence="2">FT81W</strain>
    </source>
</reference>
<organism evidence="2 3">
    <name type="scientific">Duganella vulcania</name>
    <dbReference type="NCBI Taxonomy" id="2692166"/>
    <lineage>
        <taxon>Bacteria</taxon>
        <taxon>Pseudomonadati</taxon>
        <taxon>Pseudomonadota</taxon>
        <taxon>Betaproteobacteria</taxon>
        <taxon>Burkholderiales</taxon>
        <taxon>Oxalobacteraceae</taxon>
        <taxon>Telluria group</taxon>
        <taxon>Duganella</taxon>
    </lineage>
</organism>
<feature type="region of interest" description="Disordered" evidence="1">
    <location>
        <begin position="42"/>
        <end position="64"/>
    </location>
</feature>